<gene>
    <name evidence="2" type="ORF">EJV47_11740</name>
</gene>
<dbReference type="AlphaFoldDB" id="A0A3S0JEU1"/>
<sequence length="514" mass="54355">MTRLYPRRCWLLLLAGLAGPLSAHATHHLGGHISYTALGNNQYRVRVEEYFDPASPASAARNVELVCKKNDCTSTAAGSLVAQLYLQPAAAVPPTCGGTAPYQFLVGEVTVTLPAAQWTLSVDNTNRQSGIANVAQSEMRSMYLQTVLDNTGGQANSSPRFAELELPIVPLNAAHRYSFAAYDADGDSLRYSLAAARWSLVTTPTGGTTVYPCPLDMQYLGYPAGTATDAASGQTGSYPAGQFSATFPLPSFRVSNGAATPWAALNPATGLLQLAPAQPGRYAVVVRVDEYRRLNGTAVLLGSTWREVTYFAQASPNLNPTLTATSNNAPVDFDQALTVSPGQVLSLTFAATDPDAGQAVRLSSNVASQLPGATFQPNLVTPTAQLSWTVPGTAAGGQYAFTVRATDNACPLNGSDTRTVLLRVSGRRPNATTGGRAARLLSAFPTPFTQQVTFQLLEPKAQPVLITDGLGRLVARLHSAADGRVSWQPQALPAGLYFARTPDGQQTVRLVKAE</sequence>
<evidence type="ECO:0000256" key="1">
    <source>
        <dbReference type="SAM" id="SignalP"/>
    </source>
</evidence>
<organism evidence="2 3">
    <name type="scientific">Hymenobacter gummosus</name>
    <dbReference type="NCBI Taxonomy" id="1776032"/>
    <lineage>
        <taxon>Bacteria</taxon>
        <taxon>Pseudomonadati</taxon>
        <taxon>Bacteroidota</taxon>
        <taxon>Cytophagia</taxon>
        <taxon>Cytophagales</taxon>
        <taxon>Hymenobacteraceae</taxon>
        <taxon>Hymenobacter</taxon>
    </lineage>
</organism>
<feature type="chain" id="PRO_5018724966" description="T9SS type A sorting domain-containing protein" evidence="1">
    <location>
        <begin position="26"/>
        <end position="514"/>
    </location>
</feature>
<feature type="signal peptide" evidence="1">
    <location>
        <begin position="1"/>
        <end position="25"/>
    </location>
</feature>
<keyword evidence="3" id="KW-1185">Reference proteome</keyword>
<dbReference type="OrthoDB" id="864079at2"/>
<keyword evidence="1" id="KW-0732">Signal</keyword>
<evidence type="ECO:0008006" key="4">
    <source>
        <dbReference type="Google" id="ProtNLM"/>
    </source>
</evidence>
<protein>
    <recommendedName>
        <fullName evidence="4">T9SS type A sorting domain-containing protein</fullName>
    </recommendedName>
</protein>
<accession>A0A3S0JEU1</accession>
<dbReference type="EMBL" id="RXOF01000005">
    <property type="protein sequence ID" value="RTQ50290.1"/>
    <property type="molecule type" value="Genomic_DNA"/>
</dbReference>
<name>A0A3S0JEU1_9BACT</name>
<evidence type="ECO:0000313" key="2">
    <source>
        <dbReference type="EMBL" id="RTQ50290.1"/>
    </source>
</evidence>
<reference evidence="2 3" key="1">
    <citation type="submission" date="2018-12" db="EMBL/GenBank/DDBJ databases">
        <title>Hymenobacter gummosus sp. nov., isolated from a spring.</title>
        <authorList>
            <person name="Nie L."/>
        </authorList>
    </citation>
    <scope>NUCLEOTIDE SEQUENCE [LARGE SCALE GENOMIC DNA]</scope>
    <source>
        <strain evidence="2 3">KCTC 52166</strain>
    </source>
</reference>
<comment type="caution">
    <text evidence="2">The sequence shown here is derived from an EMBL/GenBank/DDBJ whole genome shotgun (WGS) entry which is preliminary data.</text>
</comment>
<proteinExistence type="predicted"/>
<dbReference type="RefSeq" id="WP_126693339.1">
    <property type="nucleotide sequence ID" value="NZ_RXOF01000005.1"/>
</dbReference>
<evidence type="ECO:0000313" key="3">
    <source>
        <dbReference type="Proteomes" id="UP000282184"/>
    </source>
</evidence>
<dbReference type="Proteomes" id="UP000282184">
    <property type="component" value="Unassembled WGS sequence"/>
</dbReference>